<dbReference type="Pfam" id="PF03883">
    <property type="entry name" value="H2O2_YaaD"/>
    <property type="match status" value="1"/>
</dbReference>
<dbReference type="NCBIfam" id="NF002543">
    <property type="entry name" value="PRK02101.1-4"/>
    <property type="match status" value="1"/>
</dbReference>
<reference evidence="2 3" key="1">
    <citation type="submission" date="2010-07" db="EMBL/GenBank/DDBJ databases">
        <authorList>
            <person name="Muzny D."/>
            <person name="Qin X."/>
            <person name="Deng J."/>
            <person name="Jiang H."/>
            <person name="Liu Y."/>
            <person name="Qu J."/>
            <person name="Song X.-Z."/>
            <person name="Zhang L."/>
            <person name="Thornton R."/>
            <person name="Coyle M."/>
            <person name="Francisco L."/>
            <person name="Jackson L."/>
            <person name="Javaid M."/>
            <person name="Korchina V."/>
            <person name="Kovar C."/>
            <person name="Mata R."/>
            <person name="Mathew T."/>
            <person name="Ngo R."/>
            <person name="Nguyen L."/>
            <person name="Nguyen N."/>
            <person name="Okwuonu G."/>
            <person name="Ongeri F."/>
            <person name="Pham C."/>
            <person name="Simmons D."/>
            <person name="Wilczek-Boney K."/>
            <person name="Hale W."/>
            <person name="Jakkamsetti A."/>
            <person name="Pham P."/>
            <person name="Ruth R."/>
            <person name="San Lucas F."/>
            <person name="Warren J."/>
            <person name="Zhang J."/>
            <person name="Zhao Z."/>
            <person name="Zhou C."/>
            <person name="Zhu D."/>
            <person name="Lee S."/>
            <person name="Bess C."/>
            <person name="Blankenburg K."/>
            <person name="Forbes L."/>
            <person name="Fu Q."/>
            <person name="Gubbala S."/>
            <person name="Hirani K."/>
            <person name="Jayaseelan J.C."/>
            <person name="Lara F."/>
            <person name="Munidasa M."/>
            <person name="Palculict T."/>
            <person name="Patil S."/>
            <person name="Pu L.-L."/>
            <person name="Saada N."/>
            <person name="Tang L."/>
            <person name="Weissenberger G."/>
            <person name="Zhu Y."/>
            <person name="Hemphill L."/>
            <person name="Shang Y."/>
            <person name="Youmans B."/>
            <person name="Ayvaz T."/>
            <person name="Ross M."/>
            <person name="Santibanez J."/>
            <person name="Aqrawi P."/>
            <person name="Gross S."/>
            <person name="Joshi V."/>
            <person name="Fowler G."/>
            <person name="Nazareth L."/>
            <person name="Reid J."/>
            <person name="Worley K."/>
            <person name="Petrosino J."/>
            <person name="Highlander S."/>
            <person name="Gibbs R."/>
        </authorList>
    </citation>
    <scope>NUCLEOTIDE SEQUENCE [LARGE SCALE GENOMIC DNA]</scope>
    <source>
        <strain evidence="2 3">ATCC BAA-1640</strain>
    </source>
</reference>
<gene>
    <name evidence="2" type="ORF">HMPREF9225_1069</name>
</gene>
<dbReference type="EMBL" id="AEEH01000043">
    <property type="protein sequence ID" value="EFM25180.1"/>
    <property type="molecule type" value="Genomic_DNA"/>
</dbReference>
<evidence type="ECO:0000313" key="3">
    <source>
        <dbReference type="Proteomes" id="UP000003280"/>
    </source>
</evidence>
<comment type="caution">
    <text evidence="2">The sequence shown here is derived from an EMBL/GenBank/DDBJ whole genome shotgun (WGS) entry which is preliminary data.</text>
</comment>
<dbReference type="GO" id="GO:0005829">
    <property type="term" value="C:cytosol"/>
    <property type="evidence" value="ECO:0007669"/>
    <property type="project" value="TreeGrafter"/>
</dbReference>
<dbReference type="GO" id="GO:0033194">
    <property type="term" value="P:response to hydroperoxide"/>
    <property type="evidence" value="ECO:0007669"/>
    <property type="project" value="TreeGrafter"/>
</dbReference>
<dbReference type="RefSeq" id="WP_008901883.1">
    <property type="nucleotide sequence ID" value="NZ_GL397071.1"/>
</dbReference>
<evidence type="ECO:0000313" key="2">
    <source>
        <dbReference type="EMBL" id="EFM25180.1"/>
    </source>
</evidence>
<dbReference type="PANTHER" id="PTHR30283">
    <property type="entry name" value="PEROXIDE STRESS RESPONSE PROTEIN YAAA"/>
    <property type="match status" value="1"/>
</dbReference>
<evidence type="ECO:0000256" key="1">
    <source>
        <dbReference type="HAMAP-Rule" id="MF_00652"/>
    </source>
</evidence>
<dbReference type="Proteomes" id="UP000003280">
    <property type="component" value="Unassembled WGS sequence"/>
</dbReference>
<keyword evidence="3" id="KW-1185">Reference proteome</keyword>
<organism evidence="2 3">
    <name type="scientific">Peptoniphilus duerdenii ATCC BAA-1640</name>
    <dbReference type="NCBI Taxonomy" id="862517"/>
    <lineage>
        <taxon>Bacteria</taxon>
        <taxon>Bacillati</taxon>
        <taxon>Bacillota</taxon>
        <taxon>Tissierellia</taxon>
        <taxon>Tissierellales</taxon>
        <taxon>Peptoniphilaceae</taxon>
        <taxon>Peptoniphilus</taxon>
    </lineage>
</organism>
<dbReference type="OrthoDB" id="9777133at2"/>
<dbReference type="PANTHER" id="PTHR30283:SF4">
    <property type="entry name" value="PEROXIDE STRESS RESISTANCE PROTEIN YAAA"/>
    <property type="match status" value="1"/>
</dbReference>
<dbReference type="HOGENOM" id="CLU_061989_2_0_9"/>
<dbReference type="InterPro" id="IPR005583">
    <property type="entry name" value="YaaA"/>
</dbReference>
<protein>
    <recommendedName>
        <fullName evidence="1">UPF0246 protein HMPREF9225_1069</fullName>
    </recommendedName>
</protein>
<accession>E0NLW9</accession>
<dbReference type="HAMAP" id="MF_00652">
    <property type="entry name" value="UPF0246"/>
    <property type="match status" value="1"/>
</dbReference>
<sequence length="239" mass="28064">MKIIFSPSKEMSFQSPYKEATNYSDKTKTIISELKNLNKDEIKNIYKISDKVADEVLNYIDNFYIEESYRAIEMYTGLAFRKFDIDSLNSDEKSYLDEHLVILSAFYGPINPEKLVRPYRLDMNIGIKVDGLSLKNFWKDEFNSAFEDGETILNLASDEFSNLIDRKKFKIYDFDFFEKKDGKLKSHSTISKKSRGLMLNYICRNKIENLEDLKNFNLEGFKFAEELSTESKFTFIKTI</sequence>
<proteinExistence type="inferred from homology"/>
<comment type="similarity">
    <text evidence="1">Belongs to the UPF0246 family.</text>
</comment>
<dbReference type="eggNOG" id="COG3022">
    <property type="taxonomic scope" value="Bacteria"/>
</dbReference>
<name>E0NLW9_9FIRM</name>
<dbReference type="AlphaFoldDB" id="E0NLW9"/>